<dbReference type="GO" id="GO:0005886">
    <property type="term" value="C:plasma membrane"/>
    <property type="evidence" value="ECO:0007669"/>
    <property type="project" value="UniProtKB-SubCell"/>
</dbReference>
<evidence type="ECO:0000313" key="13">
    <source>
        <dbReference type="EMBL" id="SUZ94887.1"/>
    </source>
</evidence>
<keyword evidence="11" id="KW-1208">Phospholipid metabolism</keyword>
<dbReference type="PANTHER" id="PTHR46382:SF1">
    <property type="entry name" value="PHOSPHATIDATE CYTIDYLYLTRANSFERASE"/>
    <property type="match status" value="1"/>
</dbReference>
<feature type="transmembrane region" description="Helical" evidence="12">
    <location>
        <begin position="203"/>
        <end position="222"/>
    </location>
</feature>
<dbReference type="GO" id="GO:0016024">
    <property type="term" value="P:CDP-diacylglycerol biosynthetic process"/>
    <property type="evidence" value="ECO:0007669"/>
    <property type="project" value="TreeGrafter"/>
</dbReference>
<evidence type="ECO:0000256" key="9">
    <source>
        <dbReference type="ARBA" id="ARBA00023136"/>
    </source>
</evidence>
<dbReference type="GO" id="GO:0004605">
    <property type="term" value="F:phosphatidate cytidylyltransferase activity"/>
    <property type="evidence" value="ECO:0007669"/>
    <property type="project" value="TreeGrafter"/>
</dbReference>
<keyword evidence="8" id="KW-0443">Lipid metabolism</keyword>
<keyword evidence="10" id="KW-0594">Phospholipid biosynthesis</keyword>
<organism evidence="13">
    <name type="scientific">marine metagenome</name>
    <dbReference type="NCBI Taxonomy" id="408172"/>
    <lineage>
        <taxon>unclassified sequences</taxon>
        <taxon>metagenomes</taxon>
        <taxon>ecological metagenomes</taxon>
    </lineage>
</organism>
<feature type="transmembrane region" description="Helical" evidence="12">
    <location>
        <begin position="111"/>
        <end position="129"/>
    </location>
</feature>
<evidence type="ECO:0000256" key="1">
    <source>
        <dbReference type="ARBA" id="ARBA00004651"/>
    </source>
</evidence>
<feature type="transmembrane region" description="Helical" evidence="12">
    <location>
        <begin position="20"/>
        <end position="41"/>
    </location>
</feature>
<feature type="transmembrane region" description="Helical" evidence="12">
    <location>
        <begin position="141"/>
        <end position="164"/>
    </location>
</feature>
<evidence type="ECO:0000256" key="5">
    <source>
        <dbReference type="ARBA" id="ARBA00022692"/>
    </source>
</evidence>
<feature type="transmembrane region" description="Helical" evidence="12">
    <location>
        <begin position="79"/>
        <end position="99"/>
    </location>
</feature>
<reference evidence="13" key="1">
    <citation type="submission" date="2018-05" db="EMBL/GenBank/DDBJ databases">
        <authorList>
            <person name="Lanie J.A."/>
            <person name="Ng W.-L."/>
            <person name="Kazmierczak K.M."/>
            <person name="Andrzejewski T.M."/>
            <person name="Davidsen T.M."/>
            <person name="Wayne K.J."/>
            <person name="Tettelin H."/>
            <person name="Glass J.I."/>
            <person name="Rusch D."/>
            <person name="Podicherti R."/>
            <person name="Tsui H.-C.T."/>
            <person name="Winkler M.E."/>
        </authorList>
    </citation>
    <scope>NUCLEOTIDE SEQUENCE</scope>
</reference>
<accession>A0A381RY23</accession>
<evidence type="ECO:0000256" key="10">
    <source>
        <dbReference type="ARBA" id="ARBA00023209"/>
    </source>
</evidence>
<dbReference type="Pfam" id="PF01148">
    <property type="entry name" value="CTP_transf_1"/>
    <property type="match status" value="1"/>
</dbReference>
<keyword evidence="5 12" id="KW-0812">Transmembrane</keyword>
<feature type="transmembrane region" description="Helical" evidence="12">
    <location>
        <begin position="53"/>
        <end position="73"/>
    </location>
</feature>
<keyword evidence="6" id="KW-0548">Nucleotidyltransferase</keyword>
<keyword evidence="4" id="KW-0808">Transferase</keyword>
<proteinExistence type="predicted"/>
<evidence type="ECO:0000256" key="4">
    <source>
        <dbReference type="ARBA" id="ARBA00022679"/>
    </source>
</evidence>
<dbReference type="EMBL" id="UINC01002275">
    <property type="protein sequence ID" value="SUZ94887.1"/>
    <property type="molecule type" value="Genomic_DNA"/>
</dbReference>
<evidence type="ECO:0000256" key="6">
    <source>
        <dbReference type="ARBA" id="ARBA00022695"/>
    </source>
</evidence>
<sequence>MNMMKGRNLIILIGIPGWLYLIWLGGYYYTFFILSAIILGLQEFYELAEKKNATPLRFMGFAISVFIADYFHVQPEMTGFQFIGIFILIILIIFIWQLFRDTENPTENVALTMKGILYIPVMLGTAIAMRQFDQQMDTHITFALVTSVWACDSAAFVLGSLWGSSKIFPRVSPNKSWLGSLSGLIASVLVFYGFQYYGVLGDIFTIKNALIMGLIAGVFGQIGDFYESMLKRDAGVKDSGTLLRGHGGILDRFDSLIFATPTMFIYIHFII</sequence>
<dbReference type="PANTHER" id="PTHR46382">
    <property type="entry name" value="PHOSPHATIDATE CYTIDYLYLTRANSFERASE"/>
    <property type="match status" value="1"/>
</dbReference>
<protein>
    <recommendedName>
        <fullName evidence="14">Phosphatidate cytidylyltransferase</fullName>
    </recommendedName>
</protein>
<comment type="subcellular location">
    <subcellularLocation>
        <location evidence="1">Cell membrane</location>
        <topology evidence="1">Multi-pass membrane protein</topology>
    </subcellularLocation>
</comment>
<keyword evidence="3" id="KW-0444">Lipid biosynthesis</keyword>
<dbReference type="AlphaFoldDB" id="A0A381RY23"/>
<evidence type="ECO:0000256" key="8">
    <source>
        <dbReference type="ARBA" id="ARBA00023098"/>
    </source>
</evidence>
<evidence type="ECO:0000256" key="11">
    <source>
        <dbReference type="ARBA" id="ARBA00023264"/>
    </source>
</evidence>
<evidence type="ECO:0000256" key="2">
    <source>
        <dbReference type="ARBA" id="ARBA00022475"/>
    </source>
</evidence>
<evidence type="ECO:0008006" key="14">
    <source>
        <dbReference type="Google" id="ProtNLM"/>
    </source>
</evidence>
<keyword evidence="9 12" id="KW-0472">Membrane</keyword>
<gene>
    <name evidence="13" type="ORF">METZ01_LOCUS47741</name>
</gene>
<name>A0A381RY23_9ZZZZ</name>
<feature type="transmembrane region" description="Helical" evidence="12">
    <location>
        <begin position="176"/>
        <end position="197"/>
    </location>
</feature>
<keyword evidence="7 12" id="KW-1133">Transmembrane helix</keyword>
<keyword evidence="2" id="KW-1003">Cell membrane</keyword>
<evidence type="ECO:0000256" key="3">
    <source>
        <dbReference type="ARBA" id="ARBA00022516"/>
    </source>
</evidence>
<evidence type="ECO:0000256" key="12">
    <source>
        <dbReference type="SAM" id="Phobius"/>
    </source>
</evidence>
<evidence type="ECO:0000256" key="7">
    <source>
        <dbReference type="ARBA" id="ARBA00022989"/>
    </source>
</evidence>